<organism evidence="11">
    <name type="scientific">Anisakis simplex</name>
    <name type="common">Herring worm</name>
    <dbReference type="NCBI Taxonomy" id="6269"/>
    <lineage>
        <taxon>Eukaryota</taxon>
        <taxon>Metazoa</taxon>
        <taxon>Ecdysozoa</taxon>
        <taxon>Nematoda</taxon>
        <taxon>Chromadorea</taxon>
        <taxon>Rhabditida</taxon>
        <taxon>Spirurina</taxon>
        <taxon>Ascaridomorpha</taxon>
        <taxon>Ascaridoidea</taxon>
        <taxon>Anisakidae</taxon>
        <taxon>Anisakis</taxon>
        <taxon>Anisakis simplex complex</taxon>
    </lineage>
</organism>
<evidence type="ECO:0000313" key="11">
    <source>
        <dbReference type="WBParaSite" id="ASIM_0000142501-mRNA-1"/>
    </source>
</evidence>
<dbReference type="WBParaSite" id="ASIM_0000142501-mRNA-1">
    <property type="protein sequence ID" value="ASIM_0000142501-mRNA-1"/>
    <property type="gene ID" value="ASIM_0000142501"/>
</dbReference>
<dbReference type="InterPro" id="IPR007255">
    <property type="entry name" value="COG8"/>
</dbReference>
<name>A0A0M3J1M2_ANISI</name>
<proteinExistence type="inferred from homology"/>
<evidence type="ECO:0000256" key="1">
    <source>
        <dbReference type="ARBA" id="ARBA00004395"/>
    </source>
</evidence>
<dbReference type="Proteomes" id="UP000267096">
    <property type="component" value="Unassembled WGS sequence"/>
</dbReference>
<dbReference type="InterPro" id="IPR016159">
    <property type="entry name" value="Cullin_repeat-like_dom_sf"/>
</dbReference>
<evidence type="ECO:0000256" key="4">
    <source>
        <dbReference type="ARBA" id="ARBA00022448"/>
    </source>
</evidence>
<keyword evidence="10" id="KW-1185">Reference proteome</keyword>
<evidence type="ECO:0000256" key="7">
    <source>
        <dbReference type="ARBA" id="ARBA00023136"/>
    </source>
</evidence>
<sequence>MTAHLVLGIKTVLKLRLFSGQQRECINSKLVHIQQQISDLAFDNYRTYADAGSTTEYCRKKFGEATGEVDKIDSEIDKLRGCFKEFSKRSDEISEEIGYLKSAESKSSPLWDILGLRSLMDVCIRAGYYEIAYSLTNYGIQLQQHGLTANTAIKAVADKLIDARHYLLDELFNRFAGPIDLASSIQVVNSIRKIPYLSATQLRVSILQYRDLYLEKQLIDIRSQPDFLLRMVEVYRDCMYDTMVLYLAVFPEGEIIKRDPSIDPRWDVWQHCGPSAILSEWAIHNVDAMFDHIRKVEHKSGVDVGVLTSKLMSFAMSFGRMGLDFRPLITNVMNDFVLSRFKARTANAASSFCQLESILIEGDLPEMVMTAAISNTSPSDGHSAEQPTPPAQLSMWDDLCVYGNEILDAFNELRDGLSPMHIAGVLEALSDSLRALFTWLDLYALKQDHQKQFVKALKLLARYFIPYLNACLLVLFPYEKCCRLFYHTTFSLERYESRLRLKISDLYSHCTNAAEMDEIVKPFEQSEKSVPLMLNDEKQGDETI</sequence>
<reference evidence="11" key="1">
    <citation type="submission" date="2017-02" db="UniProtKB">
        <authorList>
            <consortium name="WormBaseParasite"/>
        </authorList>
    </citation>
    <scope>IDENTIFICATION</scope>
</reference>
<evidence type="ECO:0000256" key="6">
    <source>
        <dbReference type="ARBA" id="ARBA00023034"/>
    </source>
</evidence>
<dbReference type="GO" id="GO:0006891">
    <property type="term" value="P:intra-Golgi vesicle-mediated transport"/>
    <property type="evidence" value="ECO:0007669"/>
    <property type="project" value="TreeGrafter"/>
</dbReference>
<evidence type="ECO:0000256" key="2">
    <source>
        <dbReference type="ARBA" id="ARBA00006419"/>
    </source>
</evidence>
<evidence type="ECO:0000313" key="10">
    <source>
        <dbReference type="Proteomes" id="UP000267096"/>
    </source>
</evidence>
<keyword evidence="4" id="KW-0813">Transport</keyword>
<dbReference type="SUPFAM" id="SSF74788">
    <property type="entry name" value="Cullin repeat-like"/>
    <property type="match status" value="1"/>
</dbReference>
<gene>
    <name evidence="9" type="ORF">ASIM_LOCUS1308</name>
</gene>
<evidence type="ECO:0000256" key="5">
    <source>
        <dbReference type="ARBA" id="ARBA00022927"/>
    </source>
</evidence>
<dbReference type="PANTHER" id="PTHR21311:SF0">
    <property type="entry name" value="CONSERVED OLIGOMERIC GOLGI COMPLEX SUBUNIT 8"/>
    <property type="match status" value="1"/>
</dbReference>
<dbReference type="AlphaFoldDB" id="A0A0M3J1M2"/>
<comment type="subcellular location">
    <subcellularLocation>
        <location evidence="1">Golgi apparatus membrane</location>
        <topology evidence="1">Peripheral membrane protein</topology>
    </subcellularLocation>
</comment>
<evidence type="ECO:0000313" key="9">
    <source>
        <dbReference type="EMBL" id="VDK18628.1"/>
    </source>
</evidence>
<dbReference type="EMBL" id="UYRR01001316">
    <property type="protein sequence ID" value="VDK18628.1"/>
    <property type="molecule type" value="Genomic_DNA"/>
</dbReference>
<keyword evidence="5" id="KW-0653">Protein transport</keyword>
<evidence type="ECO:0000256" key="8">
    <source>
        <dbReference type="ARBA" id="ARBA00031347"/>
    </source>
</evidence>
<protein>
    <recommendedName>
        <fullName evidence="3">Conserved oligomeric Golgi complex subunit 8</fullName>
    </recommendedName>
    <alternativeName>
        <fullName evidence="8">Component of oligomeric Golgi complex 8</fullName>
    </alternativeName>
</protein>
<keyword evidence="7" id="KW-0472">Membrane</keyword>
<dbReference type="GO" id="GO:0000139">
    <property type="term" value="C:Golgi membrane"/>
    <property type="evidence" value="ECO:0007669"/>
    <property type="project" value="UniProtKB-SubCell"/>
</dbReference>
<dbReference type="Pfam" id="PF04124">
    <property type="entry name" value="Dor1"/>
    <property type="match status" value="1"/>
</dbReference>
<dbReference type="PANTHER" id="PTHR21311">
    <property type="entry name" value="CONSERVED OLIGOMERIC GOLGI COMPLEX COMPONENT 8"/>
    <property type="match status" value="1"/>
</dbReference>
<reference evidence="9 10" key="2">
    <citation type="submission" date="2018-11" db="EMBL/GenBank/DDBJ databases">
        <authorList>
            <consortium name="Pathogen Informatics"/>
        </authorList>
    </citation>
    <scope>NUCLEOTIDE SEQUENCE [LARGE SCALE GENOMIC DNA]</scope>
</reference>
<dbReference type="GO" id="GO:0017119">
    <property type="term" value="C:Golgi transport complex"/>
    <property type="evidence" value="ECO:0007669"/>
    <property type="project" value="InterPro"/>
</dbReference>
<dbReference type="GO" id="GO:0015031">
    <property type="term" value="P:protein transport"/>
    <property type="evidence" value="ECO:0007669"/>
    <property type="project" value="UniProtKB-KW"/>
</dbReference>
<dbReference type="OrthoDB" id="1661054at2759"/>
<keyword evidence="6" id="KW-0333">Golgi apparatus</keyword>
<accession>A0A0M3J1M2</accession>
<comment type="similarity">
    <text evidence="2">Belongs to the COG8 family.</text>
</comment>
<evidence type="ECO:0000256" key="3">
    <source>
        <dbReference type="ARBA" id="ARBA00020983"/>
    </source>
</evidence>